<organism evidence="3 4">
    <name type="scientific">Plectus sambesii</name>
    <dbReference type="NCBI Taxonomy" id="2011161"/>
    <lineage>
        <taxon>Eukaryota</taxon>
        <taxon>Metazoa</taxon>
        <taxon>Ecdysozoa</taxon>
        <taxon>Nematoda</taxon>
        <taxon>Chromadorea</taxon>
        <taxon>Plectida</taxon>
        <taxon>Plectina</taxon>
        <taxon>Plectoidea</taxon>
        <taxon>Plectidae</taxon>
        <taxon>Plectus</taxon>
    </lineage>
</organism>
<name>A0A914VIP7_9BILA</name>
<accession>A0A914VIP7</accession>
<protein>
    <submittedName>
        <fullName evidence="4">BAR domain-containing protein</fullName>
    </submittedName>
</protein>
<dbReference type="PROSITE" id="PS51021">
    <property type="entry name" value="BAR"/>
    <property type="match status" value="1"/>
</dbReference>
<dbReference type="AlphaFoldDB" id="A0A914VIP7"/>
<feature type="domain" description="BAR" evidence="2">
    <location>
        <begin position="16"/>
        <end position="242"/>
    </location>
</feature>
<keyword evidence="3" id="KW-1185">Reference proteome</keyword>
<feature type="coiled-coil region" evidence="1">
    <location>
        <begin position="138"/>
        <end position="172"/>
    </location>
</feature>
<reference evidence="4" key="1">
    <citation type="submission" date="2022-11" db="UniProtKB">
        <authorList>
            <consortium name="WormBaseParasite"/>
        </authorList>
    </citation>
    <scope>IDENTIFICATION</scope>
</reference>
<proteinExistence type="predicted"/>
<dbReference type="Pfam" id="PF03114">
    <property type="entry name" value="BAR"/>
    <property type="match status" value="1"/>
</dbReference>
<evidence type="ECO:0000256" key="1">
    <source>
        <dbReference type="SAM" id="Coils"/>
    </source>
</evidence>
<dbReference type="SMART" id="SM00721">
    <property type="entry name" value="BAR"/>
    <property type="match status" value="1"/>
</dbReference>
<dbReference type="WBParaSite" id="PSAMB.scaffold2055size25734.g16167.t1">
    <property type="protein sequence ID" value="PSAMB.scaffold2055size25734.g16167.t1"/>
    <property type="gene ID" value="PSAMB.scaffold2055size25734.g16167"/>
</dbReference>
<dbReference type="InterPro" id="IPR004148">
    <property type="entry name" value="BAR_dom"/>
</dbReference>
<evidence type="ECO:0000313" key="4">
    <source>
        <dbReference type="WBParaSite" id="PSAMB.scaffold2055size25734.g16167.t1"/>
    </source>
</evidence>
<evidence type="ECO:0000313" key="3">
    <source>
        <dbReference type="Proteomes" id="UP000887566"/>
    </source>
</evidence>
<keyword evidence="1" id="KW-0175">Coiled coil</keyword>
<dbReference type="InterPro" id="IPR027267">
    <property type="entry name" value="AH/BAR_dom_sf"/>
</dbReference>
<dbReference type="GO" id="GO:0005737">
    <property type="term" value="C:cytoplasm"/>
    <property type="evidence" value="ECO:0007669"/>
    <property type="project" value="InterPro"/>
</dbReference>
<evidence type="ECO:0000259" key="2">
    <source>
        <dbReference type="PROSITE" id="PS51021"/>
    </source>
</evidence>
<sequence length="242" mass="27436">MDMLKKTFDRAKQTVEEHFGDAAYTEYDAEFQAQLNRADDIRTFVEKSLSAVECYMQPDPAIRLLPGLTQEGQNKPEVIAAQMGQFAQSVGGWVGKVNVNANTLIGSLKQAEDTYVQLGKYERQYLAAATDSYVSPVKRFLNEALKALDKERQELKARRLDMDSLKNKLKNKQPEQYPQLVAEKDKAEQVFNEQKAKVSQMISAVESALPEHLKQLRQLTDTQISFMKKSQKALEDLSKKLA</sequence>
<dbReference type="SUPFAM" id="SSF103657">
    <property type="entry name" value="BAR/IMD domain-like"/>
    <property type="match status" value="1"/>
</dbReference>
<dbReference type="Proteomes" id="UP000887566">
    <property type="component" value="Unplaced"/>
</dbReference>
<dbReference type="Gene3D" id="1.20.1270.60">
    <property type="entry name" value="Arfaptin homology (AH) domain/BAR domain"/>
    <property type="match status" value="1"/>
</dbReference>